<organism evidence="1 2">
    <name type="scientific">Ceratitis capitata</name>
    <name type="common">Mediterranean fruit fly</name>
    <name type="synonym">Tephritis capitata</name>
    <dbReference type="NCBI Taxonomy" id="7213"/>
    <lineage>
        <taxon>Eukaryota</taxon>
        <taxon>Metazoa</taxon>
        <taxon>Ecdysozoa</taxon>
        <taxon>Arthropoda</taxon>
        <taxon>Hexapoda</taxon>
        <taxon>Insecta</taxon>
        <taxon>Pterygota</taxon>
        <taxon>Neoptera</taxon>
        <taxon>Endopterygota</taxon>
        <taxon>Diptera</taxon>
        <taxon>Brachycera</taxon>
        <taxon>Muscomorpha</taxon>
        <taxon>Tephritoidea</taxon>
        <taxon>Tephritidae</taxon>
        <taxon>Ceratitis</taxon>
        <taxon>Ceratitis</taxon>
    </lineage>
</organism>
<name>A0A811UT72_CERCA</name>
<comment type="caution">
    <text evidence="1">The sequence shown here is derived from an EMBL/GenBank/DDBJ whole genome shotgun (WGS) entry which is preliminary data.</text>
</comment>
<proteinExistence type="predicted"/>
<evidence type="ECO:0000313" key="1">
    <source>
        <dbReference type="EMBL" id="CAD7001911.1"/>
    </source>
</evidence>
<feature type="non-terminal residue" evidence="1">
    <location>
        <position position="75"/>
    </location>
</feature>
<dbReference type="Proteomes" id="UP000606786">
    <property type="component" value="Unassembled WGS sequence"/>
</dbReference>
<dbReference type="AlphaFoldDB" id="A0A811UT72"/>
<accession>A0A811UT72</accession>
<gene>
    <name evidence="1" type="ORF">CCAP1982_LOCUS10398</name>
</gene>
<sequence length="75" mass="8489">HQGCEWDAVARTTTTDELSSGYHHSRPAASIPTAAYIARLQRMLSYLAPLEERYFAQQANKVVRYQTHAQVVAVR</sequence>
<protein>
    <submittedName>
        <fullName evidence="1">(Mediterranean fruit fly) hypothetical protein</fullName>
    </submittedName>
</protein>
<evidence type="ECO:0000313" key="2">
    <source>
        <dbReference type="Proteomes" id="UP000606786"/>
    </source>
</evidence>
<keyword evidence="2" id="KW-1185">Reference proteome</keyword>
<dbReference type="EMBL" id="CAJHJT010000023">
    <property type="protein sequence ID" value="CAD7001911.1"/>
    <property type="molecule type" value="Genomic_DNA"/>
</dbReference>
<reference evidence="1" key="1">
    <citation type="submission" date="2020-11" db="EMBL/GenBank/DDBJ databases">
        <authorList>
            <person name="Whitehead M."/>
        </authorList>
    </citation>
    <scope>NUCLEOTIDE SEQUENCE</scope>
    <source>
        <strain evidence="1">EGII</strain>
    </source>
</reference>